<proteinExistence type="predicted"/>
<dbReference type="InterPro" id="IPR007111">
    <property type="entry name" value="NACHT_NTPase"/>
</dbReference>
<sequence length="673" mass="72316">MKRWRGLLVVAGLAALGSSVVLLLVVWKTEGLDTAADVGQVVGVVLALPALVVGLTMWWSHSRRPSATAPDQVMSAAGVLARLVAAQWREEAARRSLDDPDPIPVRWQLTALPVMDHAASVAVSGPVVWGGTADRIGELAVQFRGLRRRRLVILGGPGMGKTTLAVQLVRELLATRADGEPVPVLVSAASWDDKVPDVWGWLARRLKVGYPALSAAEFGGQGATYLATDRMVLPVIDGLDEVPARTRAKILACLNRTLGDVGQLIITCRTDEYRQAIQDAADVLTGAAVTEPAPLTPETAADYLALSLPPAPPPAWQHLLDRLRSDGSPALTELCSTPLGLWLLRTTYIRPGVDPTPLTDPLSHPTPADLRAHMFDQLAAALVTTRPPTDNPQDLFRPLHAYEPNDVQRWLGFLAGYLGSSRDLSWWLLTRAAFNPPITRALAALPSGVDPSSMPMSYWASATRGWADANLAAANLRLTGRVASLCRWLAFGLIGGLALGLAVASLFLLVEDGDGITFGLAFGPALGLTSGVSWALTMWAEVPVSTDDASTPMNTWRAERTLNLFRIRTAMLAGALSGTLTFWLAYGPTIGLIFGLPGGLLYGLVVAYSGEDSAWGGYVAVARRLARLGLCPRDLMGFLDDAHRLGLLRIIGPVYQFRHAEYQDHLAARYKRP</sequence>
<gene>
    <name evidence="3" type="ORF">SAMN05421869_12828</name>
</gene>
<dbReference type="Proteomes" id="UP000199202">
    <property type="component" value="Unassembled WGS sequence"/>
</dbReference>
<dbReference type="EMBL" id="FNDJ01000028">
    <property type="protein sequence ID" value="SDL61876.1"/>
    <property type="molecule type" value="Genomic_DNA"/>
</dbReference>
<organism evidence="3 4">
    <name type="scientific">Nonomuraea jiangxiensis</name>
    <dbReference type="NCBI Taxonomy" id="633440"/>
    <lineage>
        <taxon>Bacteria</taxon>
        <taxon>Bacillati</taxon>
        <taxon>Actinomycetota</taxon>
        <taxon>Actinomycetes</taxon>
        <taxon>Streptosporangiales</taxon>
        <taxon>Streptosporangiaceae</taxon>
        <taxon>Nonomuraea</taxon>
    </lineage>
</organism>
<dbReference type="AlphaFoldDB" id="A0A1G9LIY1"/>
<evidence type="ECO:0000256" key="1">
    <source>
        <dbReference type="SAM" id="Phobius"/>
    </source>
</evidence>
<feature type="transmembrane region" description="Helical" evidence="1">
    <location>
        <begin position="590"/>
        <end position="608"/>
    </location>
</feature>
<dbReference type="Gene3D" id="3.40.50.300">
    <property type="entry name" value="P-loop containing nucleotide triphosphate hydrolases"/>
    <property type="match status" value="1"/>
</dbReference>
<dbReference type="SUPFAM" id="SSF52540">
    <property type="entry name" value="P-loop containing nucleoside triphosphate hydrolases"/>
    <property type="match status" value="1"/>
</dbReference>
<dbReference type="Pfam" id="PF05729">
    <property type="entry name" value="NACHT"/>
    <property type="match status" value="1"/>
</dbReference>
<accession>A0A1G9LIY1</accession>
<dbReference type="RefSeq" id="WP_176993669.1">
    <property type="nucleotide sequence ID" value="NZ_FNDJ01000028.1"/>
</dbReference>
<keyword evidence="4" id="KW-1185">Reference proteome</keyword>
<keyword evidence="1" id="KW-0472">Membrane</keyword>
<feature type="domain" description="NACHT" evidence="2">
    <location>
        <begin position="149"/>
        <end position="304"/>
    </location>
</feature>
<keyword evidence="1" id="KW-1133">Transmembrane helix</keyword>
<evidence type="ECO:0000313" key="4">
    <source>
        <dbReference type="Proteomes" id="UP000199202"/>
    </source>
</evidence>
<dbReference type="STRING" id="633440.SAMN05421869_12828"/>
<feature type="transmembrane region" description="Helical" evidence="1">
    <location>
        <begin position="516"/>
        <end position="542"/>
    </location>
</feature>
<reference evidence="3 4" key="1">
    <citation type="submission" date="2016-10" db="EMBL/GenBank/DDBJ databases">
        <authorList>
            <person name="de Groot N.N."/>
        </authorList>
    </citation>
    <scope>NUCLEOTIDE SEQUENCE [LARGE SCALE GENOMIC DNA]</scope>
    <source>
        <strain evidence="3 4">CGMCC 4.6533</strain>
    </source>
</reference>
<name>A0A1G9LIY1_9ACTN</name>
<feature type="transmembrane region" description="Helical" evidence="1">
    <location>
        <begin position="488"/>
        <end position="510"/>
    </location>
</feature>
<dbReference type="InterPro" id="IPR027417">
    <property type="entry name" value="P-loop_NTPase"/>
</dbReference>
<evidence type="ECO:0000259" key="2">
    <source>
        <dbReference type="Pfam" id="PF05729"/>
    </source>
</evidence>
<feature type="transmembrane region" description="Helical" evidence="1">
    <location>
        <begin position="563"/>
        <end position="584"/>
    </location>
</feature>
<feature type="transmembrane region" description="Helical" evidence="1">
    <location>
        <begin position="41"/>
        <end position="59"/>
    </location>
</feature>
<keyword evidence="1" id="KW-0812">Transmembrane</keyword>
<evidence type="ECO:0000313" key="3">
    <source>
        <dbReference type="EMBL" id="SDL61876.1"/>
    </source>
</evidence>
<protein>
    <submittedName>
        <fullName evidence="3">NACHT domain-containing protein</fullName>
    </submittedName>
</protein>